<comment type="caution">
    <text evidence="7">The sequence shown here is derived from an EMBL/GenBank/DDBJ whole genome shotgun (WGS) entry which is preliminary data.</text>
</comment>
<evidence type="ECO:0000313" key="8">
    <source>
        <dbReference type="Proteomes" id="UP001165060"/>
    </source>
</evidence>
<dbReference type="PROSITE" id="PS50026">
    <property type="entry name" value="EGF_3"/>
    <property type="match status" value="1"/>
</dbReference>
<comment type="caution">
    <text evidence="4">Lacks conserved residue(s) required for the propagation of feature annotation.</text>
</comment>
<keyword evidence="2" id="KW-0677">Repeat</keyword>
<dbReference type="InterPro" id="IPR051216">
    <property type="entry name" value="Teneurin"/>
</dbReference>
<feature type="domain" description="EGF-like" evidence="6">
    <location>
        <begin position="260"/>
        <end position="293"/>
    </location>
</feature>
<dbReference type="Proteomes" id="UP001165060">
    <property type="component" value="Unassembled WGS sequence"/>
</dbReference>
<organism evidence="7 8">
    <name type="scientific">Tetraparma gracilis</name>
    <dbReference type="NCBI Taxonomy" id="2962635"/>
    <lineage>
        <taxon>Eukaryota</taxon>
        <taxon>Sar</taxon>
        <taxon>Stramenopiles</taxon>
        <taxon>Ochrophyta</taxon>
        <taxon>Bolidophyceae</taxon>
        <taxon>Parmales</taxon>
        <taxon>Triparmaceae</taxon>
        <taxon>Tetraparma</taxon>
    </lineage>
</organism>
<sequence length="301" mass="31959">MTPLILLLALLLPPPASPNAQVFPSTATATIYGCNQLNDCSGHGACRSLKNECECTRGYGDAQEAEWMGYRPSYDCSVPTCPFGYSWGGLPAPNGTHAAGGGIGGSTGRAHPKAECSDRGHCDRETGTCVCLPNFRGGACDYSVCPGKGDCSGHGKCLPMQVMAQMDNALPLSKNQNTTSAYFQPDPEFTKTWDQYKMQGCVCDSSWAVGLERDERQEPEWFGPDCSLKRCPSGDNPDTAADETDCTDVLAPGGRGRGRAGNKCHVDCSGKGKCDFKSGTCMCFPGHYGPACELRDALAAF</sequence>
<evidence type="ECO:0000313" key="7">
    <source>
        <dbReference type="EMBL" id="GMI30207.1"/>
    </source>
</evidence>
<dbReference type="PANTHER" id="PTHR11219:SF69">
    <property type="entry name" value="TENEURIN-A"/>
    <property type="match status" value="1"/>
</dbReference>
<dbReference type="InterPro" id="IPR000742">
    <property type="entry name" value="EGF"/>
</dbReference>
<evidence type="ECO:0000256" key="2">
    <source>
        <dbReference type="ARBA" id="ARBA00022737"/>
    </source>
</evidence>
<gene>
    <name evidence="7" type="ORF">TeGR_g13192</name>
</gene>
<reference evidence="7 8" key="1">
    <citation type="journal article" date="2023" name="Commun. Biol.">
        <title>Genome analysis of Parmales, the sister group of diatoms, reveals the evolutionary specialization of diatoms from phago-mixotrophs to photoautotrophs.</title>
        <authorList>
            <person name="Ban H."/>
            <person name="Sato S."/>
            <person name="Yoshikawa S."/>
            <person name="Yamada K."/>
            <person name="Nakamura Y."/>
            <person name="Ichinomiya M."/>
            <person name="Sato N."/>
            <person name="Blanc-Mathieu R."/>
            <person name="Endo H."/>
            <person name="Kuwata A."/>
            <person name="Ogata H."/>
        </authorList>
    </citation>
    <scope>NUCLEOTIDE SEQUENCE [LARGE SCALE GENOMIC DNA]</scope>
</reference>
<accession>A0ABQ6MQK4</accession>
<feature type="signal peptide" evidence="5">
    <location>
        <begin position="1"/>
        <end position="18"/>
    </location>
</feature>
<proteinExistence type="predicted"/>
<name>A0ABQ6MQK4_9STRA</name>
<keyword evidence="3 4" id="KW-1015">Disulfide bond</keyword>
<dbReference type="EMBL" id="BRYB01004389">
    <property type="protein sequence ID" value="GMI30207.1"/>
    <property type="molecule type" value="Genomic_DNA"/>
</dbReference>
<feature type="disulfide bond" evidence="4">
    <location>
        <begin position="264"/>
        <end position="274"/>
    </location>
</feature>
<protein>
    <recommendedName>
        <fullName evidence="6">EGF-like domain-containing protein</fullName>
    </recommendedName>
</protein>
<dbReference type="PANTHER" id="PTHR11219">
    <property type="entry name" value="TENEURIN AND N-ACETYLGLUCOSAMINE-1-PHOSPHODIESTER ALPHA-N-ACETYLGLUCOSAMINIDASE"/>
    <property type="match status" value="1"/>
</dbReference>
<dbReference type="PRINTS" id="PR00011">
    <property type="entry name" value="EGFLAMININ"/>
</dbReference>
<dbReference type="Pfam" id="PF07974">
    <property type="entry name" value="EGF_2"/>
    <property type="match status" value="1"/>
</dbReference>
<evidence type="ECO:0000256" key="1">
    <source>
        <dbReference type="ARBA" id="ARBA00022536"/>
    </source>
</evidence>
<keyword evidence="8" id="KW-1185">Reference proteome</keyword>
<keyword evidence="1 4" id="KW-0245">EGF-like domain</keyword>
<feature type="chain" id="PRO_5047361391" description="EGF-like domain-containing protein" evidence="5">
    <location>
        <begin position="19"/>
        <end position="301"/>
    </location>
</feature>
<evidence type="ECO:0000256" key="4">
    <source>
        <dbReference type="PROSITE-ProRule" id="PRU00076"/>
    </source>
</evidence>
<keyword evidence="5" id="KW-0732">Signal</keyword>
<dbReference type="Pfam" id="PF23106">
    <property type="entry name" value="EGF_Teneurin"/>
    <property type="match status" value="1"/>
</dbReference>
<dbReference type="InterPro" id="IPR013111">
    <property type="entry name" value="EGF_extracell"/>
</dbReference>
<evidence type="ECO:0000259" key="6">
    <source>
        <dbReference type="PROSITE" id="PS50026"/>
    </source>
</evidence>
<feature type="disulfide bond" evidence="4">
    <location>
        <begin position="283"/>
        <end position="292"/>
    </location>
</feature>
<evidence type="ECO:0000256" key="3">
    <source>
        <dbReference type="ARBA" id="ARBA00023157"/>
    </source>
</evidence>
<evidence type="ECO:0000256" key="5">
    <source>
        <dbReference type="SAM" id="SignalP"/>
    </source>
</evidence>
<dbReference type="PROSITE" id="PS00022">
    <property type="entry name" value="EGF_1"/>
    <property type="match status" value="1"/>
</dbReference>